<evidence type="ECO:0000313" key="2">
    <source>
        <dbReference type="EMBL" id="CAG6390966.1"/>
    </source>
</evidence>
<evidence type="ECO:0000256" key="1">
    <source>
        <dbReference type="SAM" id="MobiDB-lite"/>
    </source>
</evidence>
<comment type="caution">
    <text evidence="2">The sequence shown here is derived from an EMBL/GenBank/DDBJ whole genome shotgun (WGS) entry which is preliminary data.</text>
</comment>
<dbReference type="Proteomes" id="UP001152519">
    <property type="component" value="Unassembled WGS sequence"/>
</dbReference>
<proteinExistence type="predicted"/>
<keyword evidence="3" id="KW-1185">Reference proteome</keyword>
<dbReference type="Gene3D" id="1.20.120.450">
    <property type="entry name" value="dinb family like domain"/>
    <property type="match status" value="1"/>
</dbReference>
<dbReference type="SUPFAM" id="SSF109854">
    <property type="entry name" value="DinB/YfiT-like putative metalloenzymes"/>
    <property type="match status" value="1"/>
</dbReference>
<evidence type="ECO:0000313" key="3">
    <source>
        <dbReference type="Proteomes" id="UP001152519"/>
    </source>
</evidence>
<reference evidence="2" key="1">
    <citation type="submission" date="2021-05" db="EMBL/GenBank/DDBJ databases">
        <authorList>
            <person name="Arsene-Ploetze F."/>
        </authorList>
    </citation>
    <scope>NUCLEOTIDE SEQUENCE</scope>
    <source>
        <strain evidence="2">DSM 42138</strain>
    </source>
</reference>
<dbReference type="EMBL" id="CAJSLV010000002">
    <property type="protein sequence ID" value="CAG6390966.1"/>
    <property type="molecule type" value="Genomic_DNA"/>
</dbReference>
<dbReference type="InterPro" id="IPR034660">
    <property type="entry name" value="DinB/YfiT-like"/>
</dbReference>
<dbReference type="AlphaFoldDB" id="A0A9W4DN53"/>
<feature type="region of interest" description="Disordered" evidence="1">
    <location>
        <begin position="1"/>
        <end position="26"/>
    </location>
</feature>
<dbReference type="InterPro" id="IPR007061">
    <property type="entry name" value="MST-like"/>
</dbReference>
<name>A0A9W4DN53_9ACTN</name>
<dbReference type="Pfam" id="PF04978">
    <property type="entry name" value="MST"/>
    <property type="match status" value="1"/>
</dbReference>
<accession>A0A9W4DN53</accession>
<sequence length="195" mass="21347">MSEQLTTLPPMSEPTPQSPPSTTASEAEALCSVLERNRRTFAWKTHGLDAAGLRATTAASSMTLGGLVKHVALVEADWLAVKLAGREYGAPWDAVDFDADSDWEWRTGAVDTPEDVYAVWRAAVERSRQLVAEVVKERGLDGPASFTWPNGRIPSVRDMLLDMIEEYARHTGHADILREAVDGLVGENAPRDFTV</sequence>
<protein>
    <submittedName>
        <fullName evidence="2">Mini-circle uncharacterized 19.1 kDa protein</fullName>
    </submittedName>
</protein>
<organism evidence="2 3">
    <name type="scientific">Actinacidiphila cocklensis</name>
    <dbReference type="NCBI Taxonomy" id="887465"/>
    <lineage>
        <taxon>Bacteria</taxon>
        <taxon>Bacillati</taxon>
        <taxon>Actinomycetota</taxon>
        <taxon>Actinomycetes</taxon>
        <taxon>Kitasatosporales</taxon>
        <taxon>Streptomycetaceae</taxon>
        <taxon>Actinacidiphila</taxon>
    </lineage>
</organism>
<gene>
    <name evidence="2" type="ORF">SCOCK_100032</name>
</gene>